<dbReference type="Pfam" id="PF13560">
    <property type="entry name" value="HTH_31"/>
    <property type="match status" value="1"/>
</dbReference>
<feature type="compositionally biased region" description="Pro residues" evidence="1">
    <location>
        <begin position="103"/>
        <end position="130"/>
    </location>
</feature>
<name>A0A3A9Z9T0_9ACTN</name>
<dbReference type="SMART" id="SM00530">
    <property type="entry name" value="HTH_XRE"/>
    <property type="match status" value="1"/>
</dbReference>
<feature type="region of interest" description="Disordered" evidence="1">
    <location>
        <begin position="203"/>
        <end position="226"/>
    </location>
</feature>
<protein>
    <submittedName>
        <fullName evidence="4">XRE family transcriptional regulator</fullName>
    </submittedName>
</protein>
<evidence type="ECO:0000256" key="1">
    <source>
        <dbReference type="SAM" id="MobiDB-lite"/>
    </source>
</evidence>
<keyword evidence="5" id="KW-1185">Reference proteome</keyword>
<keyword evidence="2" id="KW-1133">Transmembrane helix</keyword>
<evidence type="ECO:0000259" key="3">
    <source>
        <dbReference type="SMART" id="SM00530"/>
    </source>
</evidence>
<dbReference type="SUPFAM" id="SSF47413">
    <property type="entry name" value="lambda repressor-like DNA-binding domains"/>
    <property type="match status" value="1"/>
</dbReference>
<accession>A0A3A9Z9T0</accession>
<proteinExistence type="predicted"/>
<dbReference type="OrthoDB" id="3359627at2"/>
<comment type="caution">
    <text evidence="4">The sequence shown here is derived from an EMBL/GenBank/DDBJ whole genome shotgun (WGS) entry which is preliminary data.</text>
</comment>
<organism evidence="4 5">
    <name type="scientific">Streptomyces hoynatensis</name>
    <dbReference type="NCBI Taxonomy" id="1141874"/>
    <lineage>
        <taxon>Bacteria</taxon>
        <taxon>Bacillati</taxon>
        <taxon>Actinomycetota</taxon>
        <taxon>Actinomycetes</taxon>
        <taxon>Kitasatosporales</taxon>
        <taxon>Streptomycetaceae</taxon>
        <taxon>Streptomyces</taxon>
    </lineage>
</organism>
<evidence type="ECO:0000256" key="2">
    <source>
        <dbReference type="SAM" id="Phobius"/>
    </source>
</evidence>
<reference evidence="4 5" key="1">
    <citation type="journal article" date="2014" name="Int. J. Syst. Evol. Microbiol.">
        <title>Streptomyces hoynatensis sp. nov., isolated from deep marine sediment.</title>
        <authorList>
            <person name="Veyisoglu A."/>
            <person name="Sahin N."/>
        </authorList>
    </citation>
    <scope>NUCLEOTIDE SEQUENCE [LARGE SCALE GENOMIC DNA]</scope>
    <source>
        <strain evidence="4 5">KCTC 29097</strain>
    </source>
</reference>
<dbReference type="InterPro" id="IPR001387">
    <property type="entry name" value="Cro/C1-type_HTH"/>
</dbReference>
<keyword evidence="2" id="KW-0812">Transmembrane</keyword>
<feature type="region of interest" description="Disordered" evidence="1">
    <location>
        <begin position="84"/>
        <end position="147"/>
    </location>
</feature>
<dbReference type="InterPro" id="IPR010982">
    <property type="entry name" value="Lambda_DNA-bd_dom_sf"/>
</dbReference>
<dbReference type="GO" id="GO:0003677">
    <property type="term" value="F:DNA binding"/>
    <property type="evidence" value="ECO:0007669"/>
    <property type="project" value="InterPro"/>
</dbReference>
<sequence length="427" mass="44165">MPGRDARDGGTAVPGAETADLAALLTELKNRSGLSYGVLAQRLHASASTLHRYCRGEALPPEFATVERFARLCRATPEEHAELHRRWIAADTARERERKGARPRPPVPPATPEPAEGPAPVAPAAGPPAAGPSVTGPSVTGPSAGEPAAVWPGAVRLAAAGDGPPPATRRAWPRIALAAAGVLAAVLTIALLTGLLTGGGGTQDGEGSDGGGAAAGAPEGATGTAPLAVATRPYALDQCEGRYLVDRPPSQVPPPPSETEAPGWARALGAVPAGEQLVELTVQGTGQETVVLRDLRLRVTESGEPLPWQLYGGYSACGGGPVRTAAFDVDLDAAAPRPAAADGQDDLPLWVDESEPLVFYVDAHTDSQDVSWYLELDWSSGEDSGTLRVDDEGRPFRTSAVSGQTEWGYLIGGTEWFDADTGRPADF</sequence>
<keyword evidence="2" id="KW-0472">Membrane</keyword>
<evidence type="ECO:0000313" key="4">
    <source>
        <dbReference type="EMBL" id="RKN45023.1"/>
    </source>
</evidence>
<feature type="domain" description="HTH cro/C1-type" evidence="3">
    <location>
        <begin position="24"/>
        <end position="80"/>
    </location>
</feature>
<feature type="compositionally biased region" description="Low complexity" evidence="1">
    <location>
        <begin position="215"/>
        <end position="226"/>
    </location>
</feature>
<evidence type="ECO:0000313" key="5">
    <source>
        <dbReference type="Proteomes" id="UP000272474"/>
    </source>
</evidence>
<dbReference type="CDD" id="cd00093">
    <property type="entry name" value="HTH_XRE"/>
    <property type="match status" value="1"/>
</dbReference>
<feature type="transmembrane region" description="Helical" evidence="2">
    <location>
        <begin position="175"/>
        <end position="196"/>
    </location>
</feature>
<dbReference type="AlphaFoldDB" id="A0A3A9Z9T0"/>
<gene>
    <name evidence="4" type="ORF">D7294_07980</name>
</gene>
<dbReference type="Proteomes" id="UP000272474">
    <property type="component" value="Unassembled WGS sequence"/>
</dbReference>
<dbReference type="EMBL" id="RBAL01000003">
    <property type="protein sequence ID" value="RKN45023.1"/>
    <property type="molecule type" value="Genomic_DNA"/>
</dbReference>
<feature type="compositionally biased region" description="Gly residues" evidence="1">
    <location>
        <begin position="203"/>
        <end position="214"/>
    </location>
</feature>